<evidence type="ECO:0000313" key="1">
    <source>
        <dbReference type="EMBL" id="MPC64352.1"/>
    </source>
</evidence>
<evidence type="ECO:0000313" key="2">
    <source>
        <dbReference type="Proteomes" id="UP000324222"/>
    </source>
</evidence>
<name>A0A5B7GZV9_PORTR</name>
<dbReference type="EMBL" id="VSRR010021963">
    <property type="protein sequence ID" value="MPC64352.1"/>
    <property type="molecule type" value="Genomic_DNA"/>
</dbReference>
<reference evidence="1 2" key="1">
    <citation type="submission" date="2019-05" db="EMBL/GenBank/DDBJ databases">
        <title>Another draft genome of Portunus trituberculatus and its Hox gene families provides insights of decapod evolution.</title>
        <authorList>
            <person name="Jeong J.-H."/>
            <person name="Song I."/>
            <person name="Kim S."/>
            <person name="Choi T."/>
            <person name="Kim D."/>
            <person name="Ryu S."/>
            <person name="Kim W."/>
        </authorList>
    </citation>
    <scope>NUCLEOTIDE SEQUENCE [LARGE SCALE GENOMIC DNA]</scope>
    <source>
        <tissue evidence="1">Muscle</tissue>
    </source>
</reference>
<dbReference type="AlphaFoldDB" id="A0A5B7GZV9"/>
<sequence>MNHLQPPSPRPPTPLSAYALLSHCHHWKGNDNNDNTDNMFQENYSQGRLAVSSEEYENTRGFNTEKTQEAVEALFLRPLRQNTTRHRFYSVLTGENHDTTQHNTTGHDRTRLFTCHAKHLHGYL</sequence>
<dbReference type="Proteomes" id="UP000324222">
    <property type="component" value="Unassembled WGS sequence"/>
</dbReference>
<proteinExistence type="predicted"/>
<protein>
    <submittedName>
        <fullName evidence="1">Uncharacterized protein</fullName>
    </submittedName>
</protein>
<gene>
    <name evidence="1" type="ORF">E2C01_058466</name>
</gene>
<comment type="caution">
    <text evidence="1">The sequence shown here is derived from an EMBL/GenBank/DDBJ whole genome shotgun (WGS) entry which is preliminary data.</text>
</comment>
<keyword evidence="2" id="KW-1185">Reference proteome</keyword>
<organism evidence="1 2">
    <name type="scientific">Portunus trituberculatus</name>
    <name type="common">Swimming crab</name>
    <name type="synonym">Neptunus trituberculatus</name>
    <dbReference type="NCBI Taxonomy" id="210409"/>
    <lineage>
        <taxon>Eukaryota</taxon>
        <taxon>Metazoa</taxon>
        <taxon>Ecdysozoa</taxon>
        <taxon>Arthropoda</taxon>
        <taxon>Crustacea</taxon>
        <taxon>Multicrustacea</taxon>
        <taxon>Malacostraca</taxon>
        <taxon>Eumalacostraca</taxon>
        <taxon>Eucarida</taxon>
        <taxon>Decapoda</taxon>
        <taxon>Pleocyemata</taxon>
        <taxon>Brachyura</taxon>
        <taxon>Eubrachyura</taxon>
        <taxon>Portunoidea</taxon>
        <taxon>Portunidae</taxon>
        <taxon>Portuninae</taxon>
        <taxon>Portunus</taxon>
    </lineage>
</organism>
<accession>A0A5B7GZV9</accession>